<dbReference type="EMBL" id="JH370131">
    <property type="protein sequence ID" value="ELA42678.1"/>
    <property type="molecule type" value="Genomic_DNA"/>
</dbReference>
<dbReference type="OrthoDB" id="21095at2759"/>
<gene>
    <name evidence="2" type="ORF">VICG_00430</name>
</gene>
<dbReference type="HOGENOM" id="CLU_370545_0_0_1"/>
<accession>L2GP66</accession>
<dbReference type="Pfam" id="PF09103">
    <property type="entry name" value="BRCA-2_OB1"/>
    <property type="match status" value="1"/>
</dbReference>
<proteinExistence type="predicted"/>
<dbReference type="Proteomes" id="UP000011082">
    <property type="component" value="Unassembled WGS sequence"/>
</dbReference>
<organism evidence="2 3">
    <name type="scientific">Vittaforma corneae (strain ATCC 50505)</name>
    <name type="common">Microsporidian parasite</name>
    <name type="synonym">Nosema corneum</name>
    <dbReference type="NCBI Taxonomy" id="993615"/>
    <lineage>
        <taxon>Eukaryota</taxon>
        <taxon>Fungi</taxon>
        <taxon>Fungi incertae sedis</taxon>
        <taxon>Microsporidia</taxon>
        <taxon>Nosematidae</taxon>
        <taxon>Vittaforma</taxon>
    </lineage>
</organism>
<dbReference type="VEuPathDB" id="MicrosporidiaDB:VICG_00430"/>
<keyword evidence="3" id="KW-1185">Reference proteome</keyword>
<dbReference type="RefSeq" id="XP_007603883.1">
    <property type="nucleotide sequence ID" value="XM_007603821.1"/>
</dbReference>
<dbReference type="GO" id="GO:0000724">
    <property type="term" value="P:double-strand break repair via homologous recombination"/>
    <property type="evidence" value="ECO:0007669"/>
    <property type="project" value="InterPro"/>
</dbReference>
<evidence type="ECO:0000259" key="1">
    <source>
        <dbReference type="Pfam" id="PF09103"/>
    </source>
</evidence>
<feature type="domain" description="BRCA2 OB1" evidence="1">
    <location>
        <begin position="516"/>
        <end position="618"/>
    </location>
</feature>
<dbReference type="GeneID" id="19881148"/>
<protein>
    <recommendedName>
        <fullName evidence="1">BRCA2 OB1 domain-containing protein</fullName>
    </recommendedName>
</protein>
<dbReference type="STRING" id="993615.L2GP66"/>
<evidence type="ECO:0000313" key="2">
    <source>
        <dbReference type="EMBL" id="ELA42678.1"/>
    </source>
</evidence>
<name>L2GP66_VITCO</name>
<dbReference type="InterPro" id="IPR015187">
    <property type="entry name" value="BRCA2_OB_1"/>
</dbReference>
<dbReference type="AlphaFoldDB" id="L2GP66"/>
<evidence type="ECO:0000313" key="3">
    <source>
        <dbReference type="Proteomes" id="UP000011082"/>
    </source>
</evidence>
<dbReference type="InterPro" id="IPR012340">
    <property type="entry name" value="NA-bd_OB-fold"/>
</dbReference>
<dbReference type="InParanoid" id="L2GP66"/>
<dbReference type="SUPFAM" id="SSF50249">
    <property type="entry name" value="Nucleic acid-binding proteins"/>
    <property type="match status" value="2"/>
</dbReference>
<dbReference type="Gene3D" id="2.40.50.140">
    <property type="entry name" value="Nucleic acid-binding proteins"/>
    <property type="match status" value="2"/>
</dbReference>
<reference evidence="3" key="1">
    <citation type="submission" date="2011-05" db="EMBL/GenBank/DDBJ databases">
        <title>The genome sequence of Vittaforma corneae strain ATCC 50505.</title>
        <authorList>
            <consortium name="The Broad Institute Genome Sequencing Platform"/>
            <person name="Cuomo C."/>
            <person name="Didier E."/>
            <person name="Bowers L."/>
            <person name="Young S.K."/>
            <person name="Zeng Q."/>
            <person name="Gargeya S."/>
            <person name="Fitzgerald M."/>
            <person name="Haas B."/>
            <person name="Abouelleil A."/>
            <person name="Alvarado L."/>
            <person name="Arachchi H.M."/>
            <person name="Berlin A."/>
            <person name="Chapman S.B."/>
            <person name="Gearin G."/>
            <person name="Goldberg J."/>
            <person name="Griggs A."/>
            <person name="Gujja S."/>
            <person name="Hansen M."/>
            <person name="Heiman D."/>
            <person name="Howarth C."/>
            <person name="Larimer J."/>
            <person name="Lui A."/>
            <person name="MacDonald P.J.P."/>
            <person name="McCowen C."/>
            <person name="Montmayeur A."/>
            <person name="Murphy C."/>
            <person name="Neiman D."/>
            <person name="Pearson M."/>
            <person name="Priest M."/>
            <person name="Roberts A."/>
            <person name="Saif S."/>
            <person name="Shea T."/>
            <person name="Sisk P."/>
            <person name="Stolte C."/>
            <person name="Sykes S."/>
            <person name="Wortman J."/>
            <person name="Nusbaum C."/>
            <person name="Birren B."/>
        </authorList>
    </citation>
    <scope>NUCLEOTIDE SEQUENCE [LARGE SCALE GENOMIC DNA]</scope>
    <source>
        <strain evidence="3">ATCC 50505</strain>
    </source>
</reference>
<sequence length="751" mass="85695">MEPSRIENSIISKNSDVSASEANIYTSDCCINVGSEIGEIFSEVFHADPCISDIEHLCTDSMREYEEYVETENPKSEKEIFGGMASSESNEENVQVTESSFDYESSKENFSFVEISHEENSRSVINNSIDAPSVVHDSYNTESDLTAKRYKSSTSSISCQDINRSNSTASFTLDNNRQAFSGFKNGKDQEIYIDPSKIETAMANLDSQEKNECTSKFIKDLISSLPSTSQDTTVSDEEIVTQVVEDDLFESTELNKVIDFDSPSIRADNNNQPNEKHKLISDIESYSCKGKNDIINRSNDDKYKLENITGKIIDSGFTTGNNKNVLVNSKNIKHMDLYYEEDQENAKSKNCMKSKTNSNTTGQMENEIFVESAFMTGKNQTILIDLKNLKTTENQTMLIDADDDSLQINHDKLSKNDSIVSIGNNANSTFSKNQFMKKCSISRQKDVCSRITEDLSLAETFSKVLRHFKKEEHSWIFEQFKWTWLHLYLNNEIGDNESTLEKIIEIMILRQKYEKSILRRIVEFDDVPFRFMVLGLIDYSEECAELFDGFYSLKFRIDKNIYTLLRNSECTLGSKLFVFGSAILLKGATSIFDIQGTPLRLFYNSVKVCHGDYKLGAAKKISFLNTISAILPDGGVVSGLNARIKQILEFKYLVAVENYKNRVDDLEKEIEKIYEIAGKTGYRVRVEDISVRQYCKLLIEDETGECYLTWWNPPEVHVGERYKFVFLNTIERACELHLTTTKKTYTEKVKI</sequence>